<keyword evidence="8" id="KW-1185">Reference proteome</keyword>
<reference evidence="7 8" key="1">
    <citation type="submission" date="2014-11" db="EMBL/GenBank/DDBJ databases">
        <authorList>
            <person name="Zhu J."/>
            <person name="Qi W."/>
            <person name="Song R."/>
        </authorList>
    </citation>
    <scope>NUCLEOTIDE SEQUENCE [LARGE SCALE GENOMIC DNA]</scope>
</reference>
<dbReference type="Gene3D" id="3.50.4.10">
    <property type="entry name" value="Hepatocyte Growth Factor"/>
    <property type="match status" value="1"/>
</dbReference>
<sequence>MKRTLFLFLPLALRGIDADVTTTPEPQQEDTVRVEQEREAYLDALERRLGLPSQALDKGTFGREDGGPTDVPLDDDGQPIEVYHEDVGDMDEEQWASWGTEQAAAHELRRAQFSSMGLRMVDAQKRGKGKDKGKGKGHLGDFSYVHPVPFALWVSPVTTIAMRQGQKLSQKSVKDVLRVKGDKSGFMGGSIYTSADKRTVIFRPHKEFAEGEKVTVKVSPGIESAGGKAYNGLKWTFTVSDKPVGKYMKVKNPHKHKRAKAADQIAAHTPPDHVELLERWDYGPFEREDWQVDPEDHEQADKNNNNHTNTPFSPDARASGGRRNLKTEELSDLNNVVNSTEADPHAGTMSARHPTKRYVTLPKGFPHIKITERAKDDADIHEGYIFFLSLVNTFTKDTVVAGKPFVMMVDSSGEPVFWCKYRTNSRQRVFRVTDRGRLLLYDRAMQHNNAGETLESREWLEVNSMYKIVKRIRAKHGHVADQHDIAIDSDRDLKAMIVYDEQPIDLGHFIKGSGLPVMDVSMAVVQVTDKNGDVVMEWRAADTWPLPELVKAKFSMTKLKEIGKRKKSKLDVTHPNSIAFTTDGNILLSLRPLCVLKISLDDGQVEWMLGGANRSPLFSTITALEKDGIEPFKYQHHVRTPAANRITMFDNHWPDKNKGHYSQAVEYDMDISKGRATPVFSKKGPYGFAMGSAQRLGGGGSGNKSGKGPNWAINWGGAGRTNIPFYTEVDAHGNKVLEMKFEERNGSYQALKFRWSGRPSKPPCIAYKDGHVHFSWNGATHLKGWLVFAGKDDPPKDKIAEIKKDKYEHKVPLRKADKCSKRSVCRVRVIPLLRGDKRGTPSRVMEVTRKKKKRRSVTIADDDTYGDADDDKDVADVSIGCFEYDVNLERLDILSKPLDGVASAEECQTECQREARCKFFTYSPDTAECSLKASDVGRTYGEGLVSGARQCTRMTGDEYLEASEALIDWEALLTATATSDD</sequence>
<keyword evidence="3" id="KW-1015">Disulfide bond</keyword>
<dbReference type="SUPFAM" id="SSF57414">
    <property type="entry name" value="Hairpin loop containing domain-like"/>
    <property type="match status" value="1"/>
</dbReference>
<dbReference type="Proteomes" id="UP000041254">
    <property type="component" value="Unassembled WGS sequence"/>
</dbReference>
<dbReference type="OrthoDB" id="5427350at2759"/>
<dbReference type="PhylomeDB" id="A0A0G4EXD3"/>
<dbReference type="InterPro" id="IPR010262">
    <property type="entry name" value="Arylsulfotransferase_bact"/>
</dbReference>
<dbReference type="PANTHER" id="PTHR35340">
    <property type="entry name" value="PQQ ENZYME REPEAT PROTEIN-RELATED"/>
    <property type="match status" value="1"/>
</dbReference>
<evidence type="ECO:0000256" key="1">
    <source>
        <dbReference type="ARBA" id="ARBA00022729"/>
    </source>
</evidence>
<keyword evidence="1 5" id="KW-0732">Signal</keyword>
<dbReference type="InterPro" id="IPR053143">
    <property type="entry name" value="Arylsulfate_ST"/>
</dbReference>
<dbReference type="InParanoid" id="A0A0G4EXD3"/>
<dbReference type="Pfam" id="PF13205">
    <property type="entry name" value="Big_5"/>
    <property type="match status" value="1"/>
</dbReference>
<dbReference type="VEuPathDB" id="CryptoDB:Vbra_2459"/>
<dbReference type="InterPro" id="IPR003609">
    <property type="entry name" value="Pan_app"/>
</dbReference>
<dbReference type="AlphaFoldDB" id="A0A0G4EXD3"/>
<dbReference type="GO" id="GO:0006508">
    <property type="term" value="P:proteolysis"/>
    <property type="evidence" value="ECO:0007669"/>
    <property type="project" value="InterPro"/>
</dbReference>
<dbReference type="SMART" id="SM00223">
    <property type="entry name" value="APPLE"/>
    <property type="match status" value="1"/>
</dbReference>
<feature type="region of interest" description="Disordered" evidence="4">
    <location>
        <begin position="293"/>
        <end position="354"/>
    </location>
</feature>
<evidence type="ECO:0000256" key="2">
    <source>
        <dbReference type="ARBA" id="ARBA00022737"/>
    </source>
</evidence>
<dbReference type="GO" id="GO:0004062">
    <property type="term" value="F:aryl sulfotransferase activity"/>
    <property type="evidence" value="ECO:0007669"/>
    <property type="project" value="InterPro"/>
</dbReference>
<feature type="region of interest" description="Disordered" evidence="4">
    <location>
        <begin position="53"/>
        <end position="78"/>
    </location>
</feature>
<evidence type="ECO:0000256" key="5">
    <source>
        <dbReference type="SAM" id="SignalP"/>
    </source>
</evidence>
<feature type="compositionally biased region" description="Polar residues" evidence="4">
    <location>
        <begin position="302"/>
        <end position="312"/>
    </location>
</feature>
<keyword evidence="2" id="KW-0677">Repeat</keyword>
<dbReference type="Pfam" id="PF00024">
    <property type="entry name" value="PAN_1"/>
    <property type="match status" value="1"/>
</dbReference>
<evidence type="ECO:0000313" key="8">
    <source>
        <dbReference type="Proteomes" id="UP000041254"/>
    </source>
</evidence>
<feature type="signal peptide" evidence="5">
    <location>
        <begin position="1"/>
        <end position="18"/>
    </location>
</feature>
<evidence type="ECO:0000256" key="4">
    <source>
        <dbReference type="SAM" id="MobiDB-lite"/>
    </source>
</evidence>
<feature type="compositionally biased region" description="Polar residues" evidence="4">
    <location>
        <begin position="332"/>
        <end position="341"/>
    </location>
</feature>
<evidence type="ECO:0000259" key="6">
    <source>
        <dbReference type="SMART" id="SM00223"/>
    </source>
</evidence>
<dbReference type="Pfam" id="PF05935">
    <property type="entry name" value="Arylsulfotrans"/>
    <property type="match status" value="1"/>
</dbReference>
<dbReference type="GO" id="GO:0005576">
    <property type="term" value="C:extracellular region"/>
    <property type="evidence" value="ECO:0007669"/>
    <property type="project" value="InterPro"/>
</dbReference>
<protein>
    <recommendedName>
        <fullName evidence="6">Apple domain-containing protein</fullName>
    </recommendedName>
</protein>
<dbReference type="CDD" id="cd01100">
    <property type="entry name" value="APPLE_Factor_XI_like"/>
    <property type="match status" value="1"/>
</dbReference>
<dbReference type="EMBL" id="CDMY01000338">
    <property type="protein sequence ID" value="CEM03341.1"/>
    <property type="molecule type" value="Genomic_DNA"/>
</dbReference>
<proteinExistence type="predicted"/>
<dbReference type="InterPro" id="IPR000177">
    <property type="entry name" value="Apple"/>
</dbReference>
<evidence type="ECO:0000256" key="3">
    <source>
        <dbReference type="ARBA" id="ARBA00023157"/>
    </source>
</evidence>
<accession>A0A0G4EXD3</accession>
<gene>
    <name evidence="7" type="ORF">Vbra_2459</name>
</gene>
<evidence type="ECO:0000313" key="7">
    <source>
        <dbReference type="EMBL" id="CEM03341.1"/>
    </source>
</evidence>
<feature type="chain" id="PRO_5005188444" description="Apple domain-containing protein" evidence="5">
    <location>
        <begin position="19"/>
        <end position="981"/>
    </location>
</feature>
<dbReference type="InterPro" id="IPR032812">
    <property type="entry name" value="SbsA_Ig"/>
</dbReference>
<dbReference type="PANTHER" id="PTHR35340:SF5">
    <property type="entry name" value="ASST-DOMAIN-CONTAINING PROTEIN"/>
    <property type="match status" value="1"/>
</dbReference>
<feature type="domain" description="Apple" evidence="6">
    <location>
        <begin position="881"/>
        <end position="951"/>
    </location>
</feature>
<name>A0A0G4EXD3_VITBC</name>
<organism evidence="7 8">
    <name type="scientific">Vitrella brassicaformis (strain CCMP3155)</name>
    <dbReference type="NCBI Taxonomy" id="1169540"/>
    <lineage>
        <taxon>Eukaryota</taxon>
        <taxon>Sar</taxon>
        <taxon>Alveolata</taxon>
        <taxon>Colpodellida</taxon>
        <taxon>Vitrellaceae</taxon>
        <taxon>Vitrella</taxon>
    </lineage>
</organism>